<evidence type="ECO:0000256" key="8">
    <source>
        <dbReference type="PROSITE-ProRule" id="PRU00221"/>
    </source>
</evidence>
<dbReference type="InterPro" id="IPR036322">
    <property type="entry name" value="WD40_repeat_dom_sf"/>
</dbReference>
<dbReference type="InterPro" id="IPR015943">
    <property type="entry name" value="WD40/YVTN_repeat-like_dom_sf"/>
</dbReference>
<evidence type="ECO:0000256" key="6">
    <source>
        <dbReference type="ARBA" id="ARBA00039131"/>
    </source>
</evidence>
<comment type="similarity">
    <text evidence="5">Belongs to the DPH7 family.</text>
</comment>
<dbReference type="WBParaSite" id="Hba_20845">
    <property type="protein sequence ID" value="Hba_20845"/>
    <property type="gene ID" value="Hba_20845"/>
</dbReference>
<evidence type="ECO:0000313" key="9">
    <source>
        <dbReference type="Proteomes" id="UP000095283"/>
    </source>
</evidence>
<protein>
    <recommendedName>
        <fullName evidence="6">methylated diphthine methylhydrolase</fullName>
        <ecNumber evidence="6">3.1.1.97</ecNumber>
    </recommendedName>
</protein>
<reference evidence="10" key="1">
    <citation type="submission" date="2016-11" db="UniProtKB">
        <authorList>
            <consortium name="WormBaseParasite"/>
        </authorList>
    </citation>
    <scope>IDENTIFICATION</scope>
</reference>
<dbReference type="PANTHER" id="PTHR46042">
    <property type="entry name" value="DIPHTHINE METHYLTRANSFERASE"/>
    <property type="match status" value="1"/>
</dbReference>
<dbReference type="SMART" id="SM00320">
    <property type="entry name" value="WD40"/>
    <property type="match status" value="3"/>
</dbReference>
<evidence type="ECO:0000256" key="2">
    <source>
        <dbReference type="ARBA" id="ARBA00022574"/>
    </source>
</evidence>
<comment type="catalytic activity">
    <reaction evidence="7">
        <text>diphthine methyl ester-[translation elongation factor 2] + H2O = diphthine-[translation elongation factor 2] + methanol + H(+)</text>
        <dbReference type="Rhea" id="RHEA:42656"/>
        <dbReference type="Rhea" id="RHEA-COMP:10172"/>
        <dbReference type="Rhea" id="RHEA-COMP:10173"/>
        <dbReference type="ChEBI" id="CHEBI:15377"/>
        <dbReference type="ChEBI" id="CHEBI:15378"/>
        <dbReference type="ChEBI" id="CHEBI:17790"/>
        <dbReference type="ChEBI" id="CHEBI:79005"/>
        <dbReference type="ChEBI" id="CHEBI:82696"/>
        <dbReference type="EC" id="3.1.1.97"/>
    </reaction>
</comment>
<keyword evidence="2 8" id="KW-0853">WD repeat</keyword>
<dbReference type="AlphaFoldDB" id="A0A1I7XSP6"/>
<name>A0A1I7XSP6_HETBA</name>
<dbReference type="GO" id="GO:0017183">
    <property type="term" value="P:protein histidyl modification to diphthamide"/>
    <property type="evidence" value="ECO:0007669"/>
    <property type="project" value="TreeGrafter"/>
</dbReference>
<dbReference type="GO" id="GO:0061685">
    <property type="term" value="F:diphthine methylesterase activity"/>
    <property type="evidence" value="ECO:0007669"/>
    <property type="project" value="UniProtKB-EC"/>
</dbReference>
<feature type="repeat" description="WD" evidence="8">
    <location>
        <begin position="159"/>
        <end position="179"/>
    </location>
</feature>
<dbReference type="InterPro" id="IPR001680">
    <property type="entry name" value="WD40_rpt"/>
</dbReference>
<dbReference type="GO" id="GO:0005737">
    <property type="term" value="C:cytoplasm"/>
    <property type="evidence" value="ECO:0007669"/>
    <property type="project" value="TreeGrafter"/>
</dbReference>
<evidence type="ECO:0000256" key="5">
    <source>
        <dbReference type="ARBA" id="ARBA00038092"/>
    </source>
</evidence>
<dbReference type="SUPFAM" id="SSF50978">
    <property type="entry name" value="WD40 repeat-like"/>
    <property type="match status" value="1"/>
</dbReference>
<evidence type="ECO:0000256" key="7">
    <source>
        <dbReference type="ARBA" id="ARBA00047551"/>
    </source>
</evidence>
<dbReference type="Gene3D" id="2.130.10.10">
    <property type="entry name" value="YVTN repeat-like/Quinoprotein amine dehydrogenase"/>
    <property type="match status" value="1"/>
</dbReference>
<keyword evidence="3" id="KW-0677">Repeat</keyword>
<keyword evidence="9" id="KW-1185">Reference proteome</keyword>
<dbReference type="PROSITE" id="PS50082">
    <property type="entry name" value="WD_REPEATS_2"/>
    <property type="match status" value="1"/>
</dbReference>
<organism evidence="9 10">
    <name type="scientific">Heterorhabditis bacteriophora</name>
    <name type="common">Entomopathogenic nematode worm</name>
    <dbReference type="NCBI Taxonomy" id="37862"/>
    <lineage>
        <taxon>Eukaryota</taxon>
        <taxon>Metazoa</taxon>
        <taxon>Ecdysozoa</taxon>
        <taxon>Nematoda</taxon>
        <taxon>Chromadorea</taxon>
        <taxon>Rhabditida</taxon>
        <taxon>Rhabditina</taxon>
        <taxon>Rhabditomorpha</taxon>
        <taxon>Strongyloidea</taxon>
        <taxon>Heterorhabditidae</taxon>
        <taxon>Heterorhabditis</taxon>
    </lineage>
</organism>
<sequence>MTSSVTLSQRPAFILSNIEHLVVSTYQLNSPDIRSGAIYILSKDLQTLNVIPTTAGVFRFKWFGIDQVICALSDGSICIIPLNGKSFDCSLPVSRNMLLDVSHFDHHAVTTDNTGYLYFVDLETSSTIGSWIAHSLPYTNTGCEVWTCAIKTCSTVACTGGEDAALRLWDIRTQSSVSQYKLYDAGVTFSDWEDENTIISGSYDQKIRLHDIRNMKVLLKEVEINVEVLKTSGGVWNVEKTVFNNRSLYLAACMYGGWKLFNNEFNLLAENTGAGAELLYGASLLSVKSLAYTTFNDYKVTAEPLSCPI</sequence>
<evidence type="ECO:0000313" key="10">
    <source>
        <dbReference type="WBParaSite" id="Hba_20845"/>
    </source>
</evidence>
<accession>A0A1I7XSP6</accession>
<evidence type="ECO:0000256" key="4">
    <source>
        <dbReference type="ARBA" id="ARBA00022801"/>
    </source>
</evidence>
<comment type="pathway">
    <text evidence="1">Protein modification; peptidyl-diphthamide biosynthesis.</text>
</comment>
<dbReference type="InterPro" id="IPR052415">
    <property type="entry name" value="Diphthine_MTase"/>
</dbReference>
<keyword evidence="4" id="KW-0378">Hydrolase</keyword>
<proteinExistence type="inferred from homology"/>
<dbReference type="EC" id="3.1.1.97" evidence="6"/>
<evidence type="ECO:0000256" key="1">
    <source>
        <dbReference type="ARBA" id="ARBA00005156"/>
    </source>
</evidence>
<dbReference type="Proteomes" id="UP000095283">
    <property type="component" value="Unplaced"/>
</dbReference>
<evidence type="ECO:0000256" key="3">
    <source>
        <dbReference type="ARBA" id="ARBA00022737"/>
    </source>
</evidence>
<dbReference type="PANTHER" id="PTHR46042:SF1">
    <property type="entry name" value="DIPHTHINE METHYLTRANSFERASE"/>
    <property type="match status" value="1"/>
</dbReference>